<sequence>MVGVSVLAAEAPAPAAEVLLAKRVQEMVLHGDEPPALYISRDDHDATDGDGDGGDDFSSPVPIVDIGILSCSEEPFTKEYEEELLKLNSALHTWGCFQAIEHGISSSFLDEIRKVAREFFEQPMEEKNKYSKSVVDFEGYGADPVPEQGQPLDWSDRLFLDVCPPDQRKFQFWPQTPTSFSDVLSEYTEKMKIVTELTSKAMAKSLNLEENRFLKQFGKRLIVQARFNYYSKCRRPDLILGLKPHTDGSGYTVILQDEVGLQVFNNEKWTRMDVGHNNADVDHEWTIVSRKQRKPRTSSTIFIANIPEQLQVDSLKGIFQRFGRVVHASIPNRRTKRFNSRFGFIRYERPASAEEAVRKFNRAWYGDYHLIVKPARFERPPYPKHFQADQKLRSNFHEARYSNALNLPSVQNQNKLSYADIVKCNVPACDQAKTVQVSEPSIKVHATEAGNEWLYRSVVVKASLPNADQSILSSFSPEDAKKIQVRAMGAGEFSGKEDDDVFIPVEVDNVHPIRVEQHGTKFSNCKELISQARISTDESQPSLNGERGCQSTLSVSSHTVKKADKSSCSNFKKLG</sequence>
<keyword evidence="2" id="KW-1185">Reference proteome</keyword>
<organism evidence="1 2">
    <name type="scientific">Camellia lanceoleosa</name>
    <dbReference type="NCBI Taxonomy" id="1840588"/>
    <lineage>
        <taxon>Eukaryota</taxon>
        <taxon>Viridiplantae</taxon>
        <taxon>Streptophyta</taxon>
        <taxon>Embryophyta</taxon>
        <taxon>Tracheophyta</taxon>
        <taxon>Spermatophyta</taxon>
        <taxon>Magnoliopsida</taxon>
        <taxon>eudicotyledons</taxon>
        <taxon>Gunneridae</taxon>
        <taxon>Pentapetalae</taxon>
        <taxon>asterids</taxon>
        <taxon>Ericales</taxon>
        <taxon>Theaceae</taxon>
        <taxon>Camellia</taxon>
    </lineage>
</organism>
<evidence type="ECO:0000313" key="2">
    <source>
        <dbReference type="Proteomes" id="UP001060215"/>
    </source>
</evidence>
<dbReference type="Proteomes" id="UP001060215">
    <property type="component" value="Chromosome 2"/>
</dbReference>
<proteinExistence type="predicted"/>
<name>A0ACC0I366_9ERIC</name>
<protein>
    <submittedName>
        <fullName evidence="1">Protein SRG1</fullName>
    </submittedName>
</protein>
<dbReference type="EMBL" id="CM045759">
    <property type="protein sequence ID" value="KAI8020114.1"/>
    <property type="molecule type" value="Genomic_DNA"/>
</dbReference>
<comment type="caution">
    <text evidence="1">The sequence shown here is derived from an EMBL/GenBank/DDBJ whole genome shotgun (WGS) entry which is preliminary data.</text>
</comment>
<gene>
    <name evidence="1" type="ORF">LOK49_LG04G02491</name>
</gene>
<reference evidence="1 2" key="1">
    <citation type="journal article" date="2022" name="Plant J.">
        <title>Chromosome-level genome of Camellia lanceoleosa provides a valuable resource for understanding genome evolution and self-incompatibility.</title>
        <authorList>
            <person name="Gong W."/>
            <person name="Xiao S."/>
            <person name="Wang L."/>
            <person name="Liao Z."/>
            <person name="Chang Y."/>
            <person name="Mo W."/>
            <person name="Hu G."/>
            <person name="Li W."/>
            <person name="Zhao G."/>
            <person name="Zhu H."/>
            <person name="Hu X."/>
            <person name="Ji K."/>
            <person name="Xiang X."/>
            <person name="Song Q."/>
            <person name="Yuan D."/>
            <person name="Jin S."/>
            <person name="Zhang L."/>
        </authorList>
    </citation>
    <scope>NUCLEOTIDE SEQUENCE [LARGE SCALE GENOMIC DNA]</scope>
    <source>
        <strain evidence="1">SQ_2022a</strain>
    </source>
</reference>
<evidence type="ECO:0000313" key="1">
    <source>
        <dbReference type="EMBL" id="KAI8020114.1"/>
    </source>
</evidence>
<accession>A0ACC0I366</accession>